<accession>A0ABU3HCZ9</accession>
<dbReference type="Proteomes" id="UP001248709">
    <property type="component" value="Unassembled WGS sequence"/>
</dbReference>
<evidence type="ECO:0000259" key="5">
    <source>
        <dbReference type="PROSITE" id="PS50977"/>
    </source>
</evidence>
<organism evidence="6 7">
    <name type="scientific">Paenibacillus forsythiae</name>
    <dbReference type="NCBI Taxonomy" id="365616"/>
    <lineage>
        <taxon>Bacteria</taxon>
        <taxon>Bacillati</taxon>
        <taxon>Bacillota</taxon>
        <taxon>Bacilli</taxon>
        <taxon>Bacillales</taxon>
        <taxon>Paenibacillaceae</taxon>
        <taxon>Paenibacillus</taxon>
    </lineage>
</organism>
<gene>
    <name evidence="6" type="ORF">J2Z22_004272</name>
</gene>
<dbReference type="Gene3D" id="1.10.357.10">
    <property type="entry name" value="Tetracycline Repressor, domain 2"/>
    <property type="match status" value="1"/>
</dbReference>
<dbReference type="InterPro" id="IPR001647">
    <property type="entry name" value="HTH_TetR"/>
</dbReference>
<keyword evidence="7" id="KW-1185">Reference proteome</keyword>
<dbReference type="RefSeq" id="WP_025702901.1">
    <property type="nucleotide sequence ID" value="NZ_JAUSUY010000025.1"/>
</dbReference>
<dbReference type="SUPFAM" id="SSF46689">
    <property type="entry name" value="Homeodomain-like"/>
    <property type="match status" value="1"/>
</dbReference>
<reference evidence="6 7" key="1">
    <citation type="submission" date="2023-07" db="EMBL/GenBank/DDBJ databases">
        <title>Genomic Encyclopedia of Type Strains, Phase IV (KMG-IV): sequencing the most valuable type-strain genomes for metagenomic binning, comparative biology and taxonomic classification.</title>
        <authorList>
            <person name="Goeker M."/>
        </authorList>
    </citation>
    <scope>NUCLEOTIDE SEQUENCE [LARGE SCALE GENOMIC DNA]</scope>
    <source>
        <strain evidence="6 7">T98</strain>
    </source>
</reference>
<dbReference type="PROSITE" id="PS50977">
    <property type="entry name" value="HTH_TETR_2"/>
    <property type="match status" value="1"/>
</dbReference>
<feature type="domain" description="HTH tetR-type" evidence="5">
    <location>
        <begin position="14"/>
        <end position="74"/>
    </location>
</feature>
<dbReference type="InterPro" id="IPR050109">
    <property type="entry name" value="HTH-type_TetR-like_transc_reg"/>
</dbReference>
<keyword evidence="1" id="KW-0805">Transcription regulation</keyword>
<evidence type="ECO:0000313" key="6">
    <source>
        <dbReference type="EMBL" id="MDT3428679.1"/>
    </source>
</evidence>
<dbReference type="EMBL" id="JAUSUY010000025">
    <property type="protein sequence ID" value="MDT3428679.1"/>
    <property type="molecule type" value="Genomic_DNA"/>
</dbReference>
<dbReference type="PANTHER" id="PTHR30055">
    <property type="entry name" value="HTH-TYPE TRANSCRIPTIONAL REGULATOR RUTR"/>
    <property type="match status" value="1"/>
</dbReference>
<dbReference type="InterPro" id="IPR009057">
    <property type="entry name" value="Homeodomain-like_sf"/>
</dbReference>
<dbReference type="Gene3D" id="1.10.10.60">
    <property type="entry name" value="Homeodomain-like"/>
    <property type="match status" value="1"/>
</dbReference>
<name>A0ABU3HCZ9_9BACL</name>
<sequence>MSPLNKHQLNLIRDERREQIKQAALKQFARHGYSGTKTSMIAAEAGISEGLIFRYFKSKEELFTTLVQELMEEAKKETENLQYLSGSPFEQIKTLTQGMLDESSKYAFMFILRARKTGEIPEAAARILEQHSVDVVLDRLIPIFVQGQHAGEFSSGDPRKLLAWYFHIINCLILEEAEKEEHGLPDVDFLMRLLTNGKPWFNLSNDRAPTKDGPKI</sequence>
<dbReference type="PRINTS" id="PR00455">
    <property type="entry name" value="HTHTETR"/>
</dbReference>
<comment type="caution">
    <text evidence="6">The sequence shown here is derived from an EMBL/GenBank/DDBJ whole genome shotgun (WGS) entry which is preliminary data.</text>
</comment>
<evidence type="ECO:0000256" key="4">
    <source>
        <dbReference type="PROSITE-ProRule" id="PRU00335"/>
    </source>
</evidence>
<keyword evidence="2 4" id="KW-0238">DNA-binding</keyword>
<evidence type="ECO:0000256" key="1">
    <source>
        <dbReference type="ARBA" id="ARBA00023015"/>
    </source>
</evidence>
<proteinExistence type="predicted"/>
<evidence type="ECO:0000256" key="3">
    <source>
        <dbReference type="ARBA" id="ARBA00023163"/>
    </source>
</evidence>
<dbReference type="Pfam" id="PF00440">
    <property type="entry name" value="TetR_N"/>
    <property type="match status" value="1"/>
</dbReference>
<evidence type="ECO:0000256" key="2">
    <source>
        <dbReference type="ARBA" id="ARBA00023125"/>
    </source>
</evidence>
<dbReference type="PANTHER" id="PTHR30055:SF234">
    <property type="entry name" value="HTH-TYPE TRANSCRIPTIONAL REGULATOR BETI"/>
    <property type="match status" value="1"/>
</dbReference>
<protein>
    <submittedName>
        <fullName evidence="6">AcrR family transcriptional regulator</fullName>
    </submittedName>
</protein>
<keyword evidence="3" id="KW-0804">Transcription</keyword>
<evidence type="ECO:0000313" key="7">
    <source>
        <dbReference type="Proteomes" id="UP001248709"/>
    </source>
</evidence>
<feature type="DNA-binding region" description="H-T-H motif" evidence="4">
    <location>
        <begin position="37"/>
        <end position="56"/>
    </location>
</feature>